<dbReference type="GO" id="GO:0016491">
    <property type="term" value="F:oxidoreductase activity"/>
    <property type="evidence" value="ECO:0007669"/>
    <property type="project" value="InterPro"/>
</dbReference>
<dbReference type="EMBL" id="RAQJ01000003">
    <property type="protein sequence ID" value="RKE94808.1"/>
    <property type="molecule type" value="Genomic_DNA"/>
</dbReference>
<dbReference type="PANTHER" id="PTHR42852:SF17">
    <property type="entry name" value="THIOREDOXIN-LIKE PROTEIN HI_1115"/>
    <property type="match status" value="1"/>
</dbReference>
<dbReference type="Proteomes" id="UP000284892">
    <property type="component" value="Unassembled WGS sequence"/>
</dbReference>
<dbReference type="Gene3D" id="3.40.30.10">
    <property type="entry name" value="Glutaredoxin"/>
    <property type="match status" value="1"/>
</dbReference>
<gene>
    <name evidence="2" type="ORF">BXY80_1821</name>
</gene>
<organism evidence="2 3">
    <name type="scientific">Ichthyenterobacterium magnum</name>
    <dbReference type="NCBI Taxonomy" id="1230530"/>
    <lineage>
        <taxon>Bacteria</taxon>
        <taxon>Pseudomonadati</taxon>
        <taxon>Bacteroidota</taxon>
        <taxon>Flavobacteriia</taxon>
        <taxon>Flavobacteriales</taxon>
        <taxon>Flavobacteriaceae</taxon>
        <taxon>Ichthyenterobacterium</taxon>
    </lineage>
</organism>
<dbReference type="InterPro" id="IPR050553">
    <property type="entry name" value="Thioredoxin_ResA/DsbE_sf"/>
</dbReference>
<dbReference type="InterPro" id="IPR013740">
    <property type="entry name" value="Redoxin"/>
</dbReference>
<reference evidence="2 3" key="1">
    <citation type="submission" date="2018-09" db="EMBL/GenBank/DDBJ databases">
        <title>Genomic Encyclopedia of Archaeal and Bacterial Type Strains, Phase II (KMG-II): from individual species to whole genera.</title>
        <authorList>
            <person name="Goeker M."/>
        </authorList>
    </citation>
    <scope>NUCLEOTIDE SEQUENCE [LARGE SCALE GENOMIC DNA]</scope>
    <source>
        <strain evidence="2 3">DSM 26283</strain>
    </source>
</reference>
<name>A0A420DKU1_9FLAO</name>
<dbReference type="InterPro" id="IPR036249">
    <property type="entry name" value="Thioredoxin-like_sf"/>
</dbReference>
<protein>
    <submittedName>
        <fullName evidence="2">Thiol-disulfide isomerase/thioredoxin</fullName>
    </submittedName>
</protein>
<dbReference type="CDD" id="cd02966">
    <property type="entry name" value="TlpA_like_family"/>
    <property type="match status" value="1"/>
</dbReference>
<dbReference type="InterPro" id="IPR013766">
    <property type="entry name" value="Thioredoxin_domain"/>
</dbReference>
<feature type="domain" description="Thioredoxin" evidence="1">
    <location>
        <begin position="89"/>
        <end position="225"/>
    </location>
</feature>
<dbReference type="PROSITE" id="PS51352">
    <property type="entry name" value="THIOREDOXIN_2"/>
    <property type="match status" value="1"/>
</dbReference>
<dbReference type="GO" id="GO:0016853">
    <property type="term" value="F:isomerase activity"/>
    <property type="evidence" value="ECO:0007669"/>
    <property type="project" value="UniProtKB-KW"/>
</dbReference>
<keyword evidence="2" id="KW-0413">Isomerase</keyword>
<dbReference type="OrthoDB" id="9815205at2"/>
<evidence type="ECO:0000313" key="2">
    <source>
        <dbReference type="EMBL" id="RKE94808.1"/>
    </source>
</evidence>
<sequence length="225" mass="25672">MFHKRKLMLITLLVFFFSVSYSQISIVEVKAVYKSKTDGRIIPESEFQTYRGRHIFHKYIKGKNGAQDTIIITPPKVNLNKTNKETLLSLVGQSLKPFKVTDLYGNTYDSNKLKGKTIVMNFWFVACPPCIQEIPELNKLAESYNSNVVFIAFAKDTEVLLGKFLSKTRFEYNIIPNAGNISKLYNIYAYPTHIVIDKHGQISYTSVGLNKNSLEQLETEITNAL</sequence>
<comment type="caution">
    <text evidence="2">The sequence shown here is derived from an EMBL/GenBank/DDBJ whole genome shotgun (WGS) entry which is preliminary data.</text>
</comment>
<keyword evidence="3" id="KW-1185">Reference proteome</keyword>
<dbReference type="PANTHER" id="PTHR42852">
    <property type="entry name" value="THIOL:DISULFIDE INTERCHANGE PROTEIN DSBE"/>
    <property type="match status" value="1"/>
</dbReference>
<dbReference type="Pfam" id="PF08534">
    <property type="entry name" value="Redoxin"/>
    <property type="match status" value="1"/>
</dbReference>
<accession>A0A420DKU1</accession>
<proteinExistence type="predicted"/>
<evidence type="ECO:0000259" key="1">
    <source>
        <dbReference type="PROSITE" id="PS51352"/>
    </source>
</evidence>
<dbReference type="AlphaFoldDB" id="A0A420DKU1"/>
<evidence type="ECO:0000313" key="3">
    <source>
        <dbReference type="Proteomes" id="UP000284892"/>
    </source>
</evidence>
<dbReference type="SUPFAM" id="SSF52833">
    <property type="entry name" value="Thioredoxin-like"/>
    <property type="match status" value="1"/>
</dbReference>